<feature type="signal peptide" evidence="1">
    <location>
        <begin position="1"/>
        <end position="24"/>
    </location>
</feature>
<name>A0A8B6GEI5_MYTGA</name>
<dbReference type="OrthoDB" id="6092766at2759"/>
<dbReference type="AlphaFoldDB" id="A0A8B6GEI5"/>
<organism evidence="2 3">
    <name type="scientific">Mytilus galloprovincialis</name>
    <name type="common">Mediterranean mussel</name>
    <dbReference type="NCBI Taxonomy" id="29158"/>
    <lineage>
        <taxon>Eukaryota</taxon>
        <taxon>Metazoa</taxon>
        <taxon>Spiralia</taxon>
        <taxon>Lophotrochozoa</taxon>
        <taxon>Mollusca</taxon>
        <taxon>Bivalvia</taxon>
        <taxon>Autobranchia</taxon>
        <taxon>Pteriomorphia</taxon>
        <taxon>Mytilida</taxon>
        <taxon>Mytiloidea</taxon>
        <taxon>Mytilidae</taxon>
        <taxon>Mytilinae</taxon>
        <taxon>Mytilus</taxon>
    </lineage>
</organism>
<proteinExistence type="predicted"/>
<gene>
    <name evidence="2" type="ORF">MGAL_10B026612</name>
</gene>
<dbReference type="EMBL" id="UYJE01008282">
    <property type="protein sequence ID" value="VDI62661.1"/>
    <property type="molecule type" value="Genomic_DNA"/>
</dbReference>
<keyword evidence="1" id="KW-0732">Signal</keyword>
<dbReference type="Proteomes" id="UP000596742">
    <property type="component" value="Unassembled WGS sequence"/>
</dbReference>
<sequence>MKAQKQTFCLLCILLMLIFIATEARWTTSISRSLGKIRTSLKSSQQLAKQQLGKIENYLKNDDVSNKISSTIEAVGSAAPSLTSGDVTQIVSGALDILSAVTVLIPVVGPIISSILTVISGLVSSIGGSGMDIGSVVKKAIDEALRKFDDSNLRAEAFGTTKVFGVSLAYLDGITDLQQHEVSALSAHVPIYSGVSFIGILQSKILDSSKSQDKQQVKRAIEYTRLFVKLSVLRSAVLWKMYLTVKQAGHSVSTAKSIHNVIKNKELKDKEFLTFLTNPKYNQAVFFAHLNPSELPEVSKYLHKRQLAFQNLSFLGAGTHTFRTQKWPNWYAYMKKDTYGSITGTTQLDEQGYFIFDVISSADNTFYLRSTKWSEYYVYMRNGAQARLNGWKGNPGESGIWKVIRFSDGYYMLSPKKWLDWFVYMAKDSFGTVRGWKGDPGEQGHWIIT</sequence>
<evidence type="ECO:0000313" key="3">
    <source>
        <dbReference type="Proteomes" id="UP000596742"/>
    </source>
</evidence>
<feature type="chain" id="PRO_5032349373" evidence="1">
    <location>
        <begin position="25"/>
        <end position="449"/>
    </location>
</feature>
<reference evidence="2" key="1">
    <citation type="submission" date="2018-11" db="EMBL/GenBank/DDBJ databases">
        <authorList>
            <person name="Alioto T."/>
            <person name="Alioto T."/>
        </authorList>
    </citation>
    <scope>NUCLEOTIDE SEQUENCE</scope>
</reference>
<protein>
    <submittedName>
        <fullName evidence="2">Uncharacterized protein</fullName>
    </submittedName>
</protein>
<evidence type="ECO:0000256" key="1">
    <source>
        <dbReference type="SAM" id="SignalP"/>
    </source>
</evidence>
<keyword evidence="3" id="KW-1185">Reference proteome</keyword>
<accession>A0A8B6GEI5</accession>
<evidence type="ECO:0000313" key="2">
    <source>
        <dbReference type="EMBL" id="VDI62661.1"/>
    </source>
</evidence>
<comment type="caution">
    <text evidence="2">The sequence shown here is derived from an EMBL/GenBank/DDBJ whole genome shotgun (WGS) entry which is preliminary data.</text>
</comment>